<feature type="active site" description="Proton acceptor" evidence="8">
    <location>
        <position position="161"/>
    </location>
</feature>
<sequence length="523" mass="56858">MVDVRVAGPDVERGGEVLTPEALQFVAGLHARFRTQRDALLAARATRRSEIAAARWIEQRPETADVRAGDWQVPPPPPGLVDRRVEITGPTEPKMAVNALNCGAQVWLADLEDANTPHWGNVVGGQVVLRDAVRRTLAHTAADGREYRLRADAELPTIVPRPRGWHLPERHLLVDGEPAVGALVDAGLYLFHNAAEQLARGSGPYLYLPKLEGHLEARLWALVFDATEQALDLPAGSIRATMLIETIPAAFEMEEMLHALGSHAAGLNAGRWDYLFSVIKVFREAGPEFVLPDRSAVTMTAPMMRAYTDQLVAVCHRRGAMAIGGMAAAIPSRRDAEVNERALAKVREDKAREAGDGFDGSWVAHPDLVPLCRAAFDAVLGGRANQLDRQRPEVAVTAAQLLDVAGVPGERTMAGLRGNVEVAIRYLAAWLGGTGAVGIHGLMEDAATAEISRSQVWQWVHAGVVLDSGETVTEELVRRVVEEEVAGIGQLDRLEDARRLFEQVALADEFPDFLTLPAYELVD</sequence>
<dbReference type="NCBIfam" id="TIGR01344">
    <property type="entry name" value="malate_syn_A"/>
    <property type="match status" value="1"/>
</dbReference>
<dbReference type="InterPro" id="IPR001465">
    <property type="entry name" value="Malate_synthase_TIM"/>
</dbReference>
<dbReference type="PANTHER" id="PTHR42902">
    <property type="entry name" value="MALATE SYNTHASE"/>
    <property type="match status" value="1"/>
</dbReference>
<dbReference type="EMBL" id="JAAGWF010000023">
    <property type="protein sequence ID" value="NEK60072.1"/>
    <property type="molecule type" value="Genomic_DNA"/>
</dbReference>
<dbReference type="GO" id="GO:0006097">
    <property type="term" value="P:glyoxylate cycle"/>
    <property type="evidence" value="ECO:0007669"/>
    <property type="project" value="UniProtKB-KW"/>
</dbReference>
<gene>
    <name evidence="12" type="primary">aceB</name>
    <name evidence="12" type="ORF">GCU56_19635</name>
</gene>
<evidence type="ECO:0000256" key="7">
    <source>
        <dbReference type="ARBA" id="ARBA00068441"/>
    </source>
</evidence>
<evidence type="ECO:0000313" key="13">
    <source>
        <dbReference type="Proteomes" id="UP000470246"/>
    </source>
</evidence>
<accession>A0A7K3W5G4</accession>
<dbReference type="InterPro" id="IPR044856">
    <property type="entry name" value="Malate_synth_C_sf"/>
</dbReference>
<dbReference type="InterPro" id="IPR046363">
    <property type="entry name" value="MS_N_TIM-barrel_dom"/>
</dbReference>
<evidence type="ECO:0000259" key="11">
    <source>
        <dbReference type="Pfam" id="PF20659"/>
    </source>
</evidence>
<dbReference type="FunFam" id="1.20.1220.12:FF:000001">
    <property type="entry name" value="Malate synthase"/>
    <property type="match status" value="1"/>
</dbReference>
<keyword evidence="3" id="KW-0329">Glyoxylate bypass</keyword>
<dbReference type="Pfam" id="PF01274">
    <property type="entry name" value="MS_TIM-barrel"/>
    <property type="match status" value="1"/>
</dbReference>
<evidence type="ECO:0000256" key="8">
    <source>
        <dbReference type="PIRSR" id="PIRSR001363-1"/>
    </source>
</evidence>
<evidence type="ECO:0000256" key="2">
    <source>
        <dbReference type="ARBA" id="ARBA00012636"/>
    </source>
</evidence>
<keyword evidence="5 12" id="KW-0808">Transferase</keyword>
<evidence type="ECO:0000256" key="1">
    <source>
        <dbReference type="ARBA" id="ARBA00006394"/>
    </source>
</evidence>
<name>A0A7K3W5G4_9ACTN</name>
<dbReference type="Pfam" id="PF20656">
    <property type="entry name" value="MS_N"/>
    <property type="match status" value="1"/>
</dbReference>
<dbReference type="AlphaFoldDB" id="A0A7K3W5G4"/>
<evidence type="ECO:0000259" key="10">
    <source>
        <dbReference type="Pfam" id="PF20656"/>
    </source>
</evidence>
<feature type="domain" description="Malate synthase N-terminal" evidence="10">
    <location>
        <begin position="3"/>
        <end position="53"/>
    </location>
</feature>
<dbReference type="InterPro" id="IPR048355">
    <property type="entry name" value="MS_C"/>
</dbReference>
<dbReference type="GO" id="GO:0005737">
    <property type="term" value="C:cytoplasm"/>
    <property type="evidence" value="ECO:0007669"/>
    <property type="project" value="TreeGrafter"/>
</dbReference>
<dbReference type="FunFam" id="3.20.20.360:FF:000001">
    <property type="entry name" value="Malate synthase"/>
    <property type="match status" value="1"/>
</dbReference>
<dbReference type="InterPro" id="IPR006252">
    <property type="entry name" value="Malate_synthA"/>
</dbReference>
<proteinExistence type="inferred from homology"/>
<evidence type="ECO:0000256" key="4">
    <source>
        <dbReference type="ARBA" id="ARBA00022532"/>
    </source>
</evidence>
<dbReference type="EC" id="2.3.3.9" evidence="2"/>
<evidence type="ECO:0000313" key="12">
    <source>
        <dbReference type="EMBL" id="NEK60072.1"/>
    </source>
</evidence>
<organism evidence="12 13">
    <name type="scientific">Geodermatophilus sabuli</name>
    <dbReference type="NCBI Taxonomy" id="1564158"/>
    <lineage>
        <taxon>Bacteria</taxon>
        <taxon>Bacillati</taxon>
        <taxon>Actinomycetota</taxon>
        <taxon>Actinomycetes</taxon>
        <taxon>Geodermatophilales</taxon>
        <taxon>Geodermatophilaceae</taxon>
        <taxon>Geodermatophilus</taxon>
    </lineage>
</organism>
<evidence type="ECO:0000259" key="9">
    <source>
        <dbReference type="Pfam" id="PF01274"/>
    </source>
</evidence>
<dbReference type="Pfam" id="PF20659">
    <property type="entry name" value="MS_C"/>
    <property type="match status" value="1"/>
</dbReference>
<dbReference type="InterPro" id="IPR011076">
    <property type="entry name" value="Malate_synth_sf"/>
</dbReference>
<dbReference type="SUPFAM" id="SSF51645">
    <property type="entry name" value="Malate synthase G"/>
    <property type="match status" value="1"/>
</dbReference>
<dbReference type="Proteomes" id="UP000470246">
    <property type="component" value="Unassembled WGS sequence"/>
</dbReference>
<dbReference type="InterPro" id="IPR048356">
    <property type="entry name" value="MS_N"/>
</dbReference>
<keyword evidence="13" id="KW-1185">Reference proteome</keyword>
<dbReference type="RefSeq" id="WP_163483455.1">
    <property type="nucleotide sequence ID" value="NZ_JAAGWF010000023.1"/>
</dbReference>
<dbReference type="CDD" id="cd00727">
    <property type="entry name" value="malate_synt_A"/>
    <property type="match status" value="1"/>
</dbReference>
<feature type="domain" description="Malate synthase TIM barrel" evidence="9">
    <location>
        <begin position="158"/>
        <end position="403"/>
    </location>
</feature>
<dbReference type="PANTHER" id="PTHR42902:SF1">
    <property type="entry name" value="MALATE SYNTHASE 1-RELATED"/>
    <property type="match status" value="1"/>
</dbReference>
<feature type="active site" description="Proton donor" evidence="8">
    <location>
        <position position="445"/>
    </location>
</feature>
<comment type="caution">
    <text evidence="12">The sequence shown here is derived from an EMBL/GenBank/DDBJ whole genome shotgun (WGS) entry which is preliminary data.</text>
</comment>
<comment type="similarity">
    <text evidence="1">Belongs to the malate synthase family.</text>
</comment>
<keyword evidence="12" id="KW-0012">Acyltransferase</keyword>
<dbReference type="GO" id="GO:0004474">
    <property type="term" value="F:malate synthase activity"/>
    <property type="evidence" value="ECO:0007669"/>
    <property type="project" value="UniProtKB-EC"/>
</dbReference>
<feature type="domain" description="Malate synthase C-terminal" evidence="11">
    <location>
        <begin position="410"/>
        <end position="521"/>
    </location>
</feature>
<dbReference type="Gene3D" id="1.20.1220.12">
    <property type="entry name" value="Malate synthase, domain III"/>
    <property type="match status" value="1"/>
</dbReference>
<evidence type="ECO:0000256" key="5">
    <source>
        <dbReference type="ARBA" id="ARBA00022679"/>
    </source>
</evidence>
<dbReference type="PIRSF" id="PIRSF001363">
    <property type="entry name" value="Malate_synth"/>
    <property type="match status" value="1"/>
</dbReference>
<comment type="catalytic activity">
    <reaction evidence="6">
        <text>glyoxylate + acetyl-CoA + H2O = (S)-malate + CoA + H(+)</text>
        <dbReference type="Rhea" id="RHEA:18181"/>
        <dbReference type="ChEBI" id="CHEBI:15377"/>
        <dbReference type="ChEBI" id="CHEBI:15378"/>
        <dbReference type="ChEBI" id="CHEBI:15589"/>
        <dbReference type="ChEBI" id="CHEBI:36655"/>
        <dbReference type="ChEBI" id="CHEBI:57287"/>
        <dbReference type="ChEBI" id="CHEBI:57288"/>
        <dbReference type="EC" id="2.3.3.9"/>
    </reaction>
</comment>
<dbReference type="Gene3D" id="3.20.20.360">
    <property type="entry name" value="Malate synthase, domain 3"/>
    <property type="match status" value="1"/>
</dbReference>
<keyword evidence="4" id="KW-0816">Tricarboxylic acid cycle</keyword>
<reference evidence="12 13" key="1">
    <citation type="submission" date="2020-02" db="EMBL/GenBank/DDBJ databases">
        <title>Geodermatophilus sabuli CPCC 205279 I12A-02694.</title>
        <authorList>
            <person name="Jiang Z."/>
        </authorList>
    </citation>
    <scope>NUCLEOTIDE SEQUENCE [LARGE SCALE GENOMIC DNA]</scope>
    <source>
        <strain evidence="12 13">I12A-02694</strain>
    </source>
</reference>
<evidence type="ECO:0000256" key="3">
    <source>
        <dbReference type="ARBA" id="ARBA00022435"/>
    </source>
</evidence>
<dbReference type="GO" id="GO:0006099">
    <property type="term" value="P:tricarboxylic acid cycle"/>
    <property type="evidence" value="ECO:0007669"/>
    <property type="project" value="UniProtKB-KW"/>
</dbReference>
<evidence type="ECO:0000256" key="6">
    <source>
        <dbReference type="ARBA" id="ARBA00047918"/>
    </source>
</evidence>
<protein>
    <recommendedName>
        <fullName evidence="7">Malate synthase</fullName>
        <ecNumber evidence="2">2.3.3.9</ecNumber>
    </recommendedName>
</protein>